<evidence type="ECO:0000313" key="8">
    <source>
        <dbReference type="EMBL" id="SEP53007.1"/>
    </source>
</evidence>
<evidence type="ECO:0000256" key="4">
    <source>
        <dbReference type="ARBA" id="ARBA00022679"/>
    </source>
</evidence>
<dbReference type="GO" id="GO:0032259">
    <property type="term" value="P:methylation"/>
    <property type="evidence" value="ECO:0007669"/>
    <property type="project" value="UniProtKB-KW"/>
</dbReference>
<dbReference type="AlphaFoldDB" id="A0A1H8YLG0"/>
<proteinExistence type="inferred from homology"/>
<dbReference type="InterPro" id="IPR029063">
    <property type="entry name" value="SAM-dependent_MTases_sf"/>
</dbReference>
<dbReference type="RefSeq" id="WP_091627179.1">
    <property type="nucleotide sequence ID" value="NZ_FOEF01000023.1"/>
</dbReference>
<evidence type="ECO:0000256" key="2">
    <source>
        <dbReference type="ARBA" id="ARBA00008138"/>
    </source>
</evidence>
<dbReference type="PANTHER" id="PTHR43619">
    <property type="entry name" value="S-ADENOSYL-L-METHIONINE-DEPENDENT METHYLTRANSFERASE YKTD-RELATED"/>
    <property type="match status" value="1"/>
</dbReference>
<dbReference type="STRING" id="394193.SAMN04489732_123135"/>
<dbReference type="OrthoDB" id="9806164at2"/>
<evidence type="ECO:0000256" key="1">
    <source>
        <dbReference type="ARBA" id="ARBA00003907"/>
    </source>
</evidence>
<dbReference type="InterPro" id="IPR011610">
    <property type="entry name" value="SAM_mthyl_Trfase_ML2640-like"/>
</dbReference>
<keyword evidence="3 6" id="KW-0489">Methyltransferase</keyword>
<evidence type="ECO:0000256" key="7">
    <source>
        <dbReference type="SAM" id="MobiDB-lite"/>
    </source>
</evidence>
<evidence type="ECO:0000256" key="3">
    <source>
        <dbReference type="ARBA" id="ARBA00022603"/>
    </source>
</evidence>
<dbReference type="Pfam" id="PF04072">
    <property type="entry name" value="LCM"/>
    <property type="match status" value="1"/>
</dbReference>
<dbReference type="PANTHER" id="PTHR43619:SF2">
    <property type="entry name" value="S-ADENOSYL-L-METHIONINE-DEPENDENT METHYLTRANSFERASES SUPERFAMILY PROTEIN"/>
    <property type="match status" value="1"/>
</dbReference>
<dbReference type="NCBIfam" id="TIGR00027">
    <property type="entry name" value="mthyl_TIGR00027"/>
    <property type="match status" value="1"/>
</dbReference>
<evidence type="ECO:0000313" key="9">
    <source>
        <dbReference type="Proteomes" id="UP000198582"/>
    </source>
</evidence>
<gene>
    <name evidence="8" type="ORF">SAMN04489732_123135</name>
</gene>
<reference evidence="8 9" key="1">
    <citation type="submission" date="2016-10" db="EMBL/GenBank/DDBJ databases">
        <authorList>
            <person name="de Groot N.N."/>
        </authorList>
    </citation>
    <scope>NUCLEOTIDE SEQUENCE [LARGE SCALE GENOMIC DNA]</scope>
    <source>
        <strain evidence="8 9">DSM 44993</strain>
    </source>
</reference>
<comment type="similarity">
    <text evidence="2 6">Belongs to the UPF0677 family.</text>
</comment>
<evidence type="ECO:0000256" key="5">
    <source>
        <dbReference type="ARBA" id="ARBA00022691"/>
    </source>
</evidence>
<comment type="function">
    <text evidence="1 6">Exhibits S-adenosyl-L-methionine-dependent methyltransferase activity.</text>
</comment>
<protein>
    <recommendedName>
        <fullName evidence="6">S-adenosyl-L-methionine-dependent methyltransferase</fullName>
        <ecNumber evidence="6">2.1.1.-</ecNumber>
    </recommendedName>
</protein>
<accession>A0A1H8YLG0</accession>
<feature type="region of interest" description="Disordered" evidence="7">
    <location>
        <begin position="249"/>
        <end position="272"/>
    </location>
</feature>
<keyword evidence="5 6" id="KW-0949">S-adenosyl-L-methionine</keyword>
<dbReference type="Proteomes" id="UP000198582">
    <property type="component" value="Unassembled WGS sequence"/>
</dbReference>
<sequence length="272" mass="29401">MTTKPEELPPVSRTAVGVAGLRALESGRPDRLFEDPYAGAFFRAGQALFSAEERGDGLGRVFAEQVAVRTRFFDEFLAGADQVVLLAAGLDTRAFRLDWPEGARLFELDLPDVLEFKDSVLATQSAEPRCERVVVPVDLRDDWPAALRAAGFAPGRPTAWLAEGLLVYLDYDEAARLLTDVTALSAPGSRISFEHRPQADRDGLLQRARAVANGSSVTSLWKGGLGGTAPEWLTEHGWRPETYSRAELAAGYGRPSEDPASGGFVTGVKNPS</sequence>
<name>A0A1H8YLG0_9PSEU</name>
<keyword evidence="9" id="KW-1185">Reference proteome</keyword>
<dbReference type="Gene3D" id="3.40.50.150">
    <property type="entry name" value="Vaccinia Virus protein VP39"/>
    <property type="match status" value="1"/>
</dbReference>
<organism evidence="8 9">
    <name type="scientific">Amycolatopsis saalfeldensis</name>
    <dbReference type="NCBI Taxonomy" id="394193"/>
    <lineage>
        <taxon>Bacteria</taxon>
        <taxon>Bacillati</taxon>
        <taxon>Actinomycetota</taxon>
        <taxon>Actinomycetes</taxon>
        <taxon>Pseudonocardiales</taxon>
        <taxon>Pseudonocardiaceae</taxon>
        <taxon>Amycolatopsis</taxon>
    </lineage>
</organism>
<dbReference type="InterPro" id="IPR007213">
    <property type="entry name" value="Ppm1/Ppm2/Tcmp"/>
</dbReference>
<dbReference type="GO" id="GO:0008168">
    <property type="term" value="F:methyltransferase activity"/>
    <property type="evidence" value="ECO:0007669"/>
    <property type="project" value="UniProtKB-UniRule"/>
</dbReference>
<dbReference type="EMBL" id="FOEF01000023">
    <property type="protein sequence ID" value="SEP53007.1"/>
    <property type="molecule type" value="Genomic_DNA"/>
</dbReference>
<keyword evidence="4 8" id="KW-0808">Transferase</keyword>
<dbReference type="EC" id="2.1.1.-" evidence="6"/>
<evidence type="ECO:0000256" key="6">
    <source>
        <dbReference type="RuleBase" id="RU362030"/>
    </source>
</evidence>
<dbReference type="SUPFAM" id="SSF53335">
    <property type="entry name" value="S-adenosyl-L-methionine-dependent methyltransferases"/>
    <property type="match status" value="1"/>
</dbReference>